<dbReference type="EMBL" id="JBJUIK010000016">
    <property type="protein sequence ID" value="KAL3500247.1"/>
    <property type="molecule type" value="Genomic_DNA"/>
</dbReference>
<dbReference type="Proteomes" id="UP001630127">
    <property type="component" value="Unassembled WGS sequence"/>
</dbReference>
<organism evidence="1 2">
    <name type="scientific">Cinchona calisaya</name>
    <dbReference type="NCBI Taxonomy" id="153742"/>
    <lineage>
        <taxon>Eukaryota</taxon>
        <taxon>Viridiplantae</taxon>
        <taxon>Streptophyta</taxon>
        <taxon>Embryophyta</taxon>
        <taxon>Tracheophyta</taxon>
        <taxon>Spermatophyta</taxon>
        <taxon>Magnoliopsida</taxon>
        <taxon>eudicotyledons</taxon>
        <taxon>Gunneridae</taxon>
        <taxon>Pentapetalae</taxon>
        <taxon>asterids</taxon>
        <taxon>lamiids</taxon>
        <taxon>Gentianales</taxon>
        <taxon>Rubiaceae</taxon>
        <taxon>Cinchonoideae</taxon>
        <taxon>Cinchoneae</taxon>
        <taxon>Cinchona</taxon>
    </lineage>
</organism>
<reference evidence="1 2" key="1">
    <citation type="submission" date="2024-11" db="EMBL/GenBank/DDBJ databases">
        <title>A near-complete genome assembly of Cinchona calisaya.</title>
        <authorList>
            <person name="Lian D.C."/>
            <person name="Zhao X.W."/>
            <person name="Wei L."/>
        </authorList>
    </citation>
    <scope>NUCLEOTIDE SEQUENCE [LARGE SCALE GENOMIC DNA]</scope>
    <source>
        <tissue evidence="1">Nenye</tissue>
    </source>
</reference>
<comment type="caution">
    <text evidence="1">The sequence shown here is derived from an EMBL/GenBank/DDBJ whole genome shotgun (WGS) entry which is preliminary data.</text>
</comment>
<evidence type="ECO:0000313" key="2">
    <source>
        <dbReference type="Proteomes" id="UP001630127"/>
    </source>
</evidence>
<evidence type="ECO:0000313" key="1">
    <source>
        <dbReference type="EMBL" id="KAL3500247.1"/>
    </source>
</evidence>
<gene>
    <name evidence="1" type="ORF">ACH5RR_039340</name>
</gene>
<accession>A0ABD2XXY3</accession>
<dbReference type="AlphaFoldDB" id="A0ABD2XXY3"/>
<protein>
    <submittedName>
        <fullName evidence="1">Uncharacterized protein</fullName>
    </submittedName>
</protein>
<keyword evidence="2" id="KW-1185">Reference proteome</keyword>
<sequence>MASKAPRKASINKTREQLALRKGKALLPAQSKKQNPAVQTIPPSSILELEVSISELYASVETQAPQAPYDLNTFGSFDSEHDVLISFDYLGQVFAGTPISFQVSSFEVDHPQEQPRHD</sequence>
<name>A0ABD2XXY3_9GENT</name>
<proteinExistence type="predicted"/>